<dbReference type="Proteomes" id="UP000001933">
    <property type="component" value="Chromosome"/>
</dbReference>
<dbReference type="InParanoid" id="Q2LS72"/>
<reference evidence="1 2" key="1">
    <citation type="journal article" date="2007" name="Proc. Natl. Acad. Sci. U.S.A.">
        <title>The genome of Syntrophus aciditrophicus: life at the thermodynamic limit of microbial growth.</title>
        <authorList>
            <person name="McInerney M.J."/>
            <person name="Rohlin L."/>
            <person name="Mouttaki H."/>
            <person name="Kim U."/>
            <person name="Krupp R.S."/>
            <person name="Rios-Hernandez L."/>
            <person name="Sieber J."/>
            <person name="Struchtemeyer C.G."/>
            <person name="Bhattacharyya A."/>
            <person name="Campbell J.W."/>
            <person name="Gunsalus R.P."/>
        </authorList>
    </citation>
    <scope>NUCLEOTIDE SEQUENCE [LARGE SCALE GENOMIC DNA]</scope>
    <source>
        <strain evidence="1 2">SB</strain>
    </source>
</reference>
<dbReference type="AlphaFoldDB" id="Q2LS72"/>
<evidence type="ECO:0000313" key="1">
    <source>
        <dbReference type="EMBL" id="ABC76936.1"/>
    </source>
</evidence>
<dbReference type="EMBL" id="CP000252">
    <property type="protein sequence ID" value="ABC76936.1"/>
    <property type="molecule type" value="Genomic_DNA"/>
</dbReference>
<gene>
    <name evidence="1" type="ORF">SYN_02115</name>
</gene>
<sequence length="69" mass="7970">MTKDAHPKSGSPIYIQINEPKAAVNASSFFSIHKWKLLMIGNIIEQLCHVCIICPVFYRPILNRWIWST</sequence>
<dbReference type="KEGG" id="sat:SYN_02115"/>
<name>Q2LS72_SYNAS</name>
<proteinExistence type="predicted"/>
<dbReference type="STRING" id="56780.SYN_02115"/>
<accession>Q2LS72</accession>
<dbReference type="HOGENOM" id="CLU_2774416_0_0_7"/>
<keyword evidence="2" id="KW-1185">Reference proteome</keyword>
<evidence type="ECO:0000313" key="2">
    <source>
        <dbReference type="Proteomes" id="UP000001933"/>
    </source>
</evidence>
<organism evidence="1 2">
    <name type="scientific">Syntrophus aciditrophicus (strain SB)</name>
    <dbReference type="NCBI Taxonomy" id="56780"/>
    <lineage>
        <taxon>Bacteria</taxon>
        <taxon>Pseudomonadati</taxon>
        <taxon>Thermodesulfobacteriota</taxon>
        <taxon>Syntrophia</taxon>
        <taxon>Syntrophales</taxon>
        <taxon>Syntrophaceae</taxon>
        <taxon>Syntrophus</taxon>
    </lineage>
</organism>
<protein>
    <submittedName>
        <fullName evidence="1">Hypothetical cytosolic protein</fullName>
    </submittedName>
</protein>